<sequence>MALSIKVAAIEFSSPIFYLFVRFLLLQLLRLVFSFSCFDFCFSLPVAACFRSSVPAVFFLLFLSCLRSFLFPSPYATLFFYCFDYFYSCFKLQLPLFRQCLQQLLLFGISGATLKFLQCPSSGFSLMATAIFPLLLAQLLLSPPHLSLSCCRLLKLFSAPSFP</sequence>
<reference evidence="2" key="1">
    <citation type="journal article" date="2023" name="Nat. Plants">
        <title>Single-cell RNA sequencing provides a high-resolution roadmap for understanding the multicellular compartmentation of specialized metabolism.</title>
        <authorList>
            <person name="Sun S."/>
            <person name="Shen X."/>
            <person name="Li Y."/>
            <person name="Li Y."/>
            <person name="Wang S."/>
            <person name="Li R."/>
            <person name="Zhang H."/>
            <person name="Shen G."/>
            <person name="Guo B."/>
            <person name="Wei J."/>
            <person name="Xu J."/>
            <person name="St-Pierre B."/>
            <person name="Chen S."/>
            <person name="Sun C."/>
        </authorList>
    </citation>
    <scope>NUCLEOTIDE SEQUENCE [LARGE SCALE GENOMIC DNA]</scope>
</reference>
<accession>A0ACB9ZZ67</accession>
<dbReference type="EMBL" id="CM044707">
    <property type="protein sequence ID" value="KAI5653937.1"/>
    <property type="molecule type" value="Genomic_DNA"/>
</dbReference>
<name>A0ACB9ZZ67_CATRO</name>
<gene>
    <name evidence="1" type="ORF">M9H77_31124</name>
</gene>
<comment type="caution">
    <text evidence="1">The sequence shown here is derived from an EMBL/GenBank/DDBJ whole genome shotgun (WGS) entry which is preliminary data.</text>
</comment>
<dbReference type="Proteomes" id="UP001060085">
    <property type="component" value="Linkage Group LG07"/>
</dbReference>
<organism evidence="1 2">
    <name type="scientific">Catharanthus roseus</name>
    <name type="common">Madagascar periwinkle</name>
    <name type="synonym">Vinca rosea</name>
    <dbReference type="NCBI Taxonomy" id="4058"/>
    <lineage>
        <taxon>Eukaryota</taxon>
        <taxon>Viridiplantae</taxon>
        <taxon>Streptophyta</taxon>
        <taxon>Embryophyta</taxon>
        <taxon>Tracheophyta</taxon>
        <taxon>Spermatophyta</taxon>
        <taxon>Magnoliopsida</taxon>
        <taxon>eudicotyledons</taxon>
        <taxon>Gunneridae</taxon>
        <taxon>Pentapetalae</taxon>
        <taxon>asterids</taxon>
        <taxon>lamiids</taxon>
        <taxon>Gentianales</taxon>
        <taxon>Apocynaceae</taxon>
        <taxon>Rauvolfioideae</taxon>
        <taxon>Vinceae</taxon>
        <taxon>Catharanthinae</taxon>
        <taxon>Catharanthus</taxon>
    </lineage>
</organism>
<keyword evidence="2" id="KW-1185">Reference proteome</keyword>
<protein>
    <submittedName>
        <fullName evidence="1">Uncharacterized protein</fullName>
    </submittedName>
</protein>
<proteinExistence type="predicted"/>
<evidence type="ECO:0000313" key="2">
    <source>
        <dbReference type="Proteomes" id="UP001060085"/>
    </source>
</evidence>
<evidence type="ECO:0000313" key="1">
    <source>
        <dbReference type="EMBL" id="KAI5653937.1"/>
    </source>
</evidence>